<keyword evidence="8" id="KW-0808">Transferase</keyword>
<dbReference type="KEGG" id="mng:MNEG_15674"/>
<evidence type="ECO:0000313" key="9">
    <source>
        <dbReference type="Proteomes" id="UP000054498"/>
    </source>
</evidence>
<dbReference type="InterPro" id="IPR019787">
    <property type="entry name" value="Znf_PHD-finger"/>
</dbReference>
<dbReference type="STRING" id="145388.A0A0D2LJY1"/>
<dbReference type="GO" id="GO:0008270">
    <property type="term" value="F:zinc ion binding"/>
    <property type="evidence" value="ECO:0007669"/>
    <property type="project" value="UniProtKB-KW"/>
</dbReference>
<dbReference type="GeneID" id="25733359"/>
<keyword evidence="9" id="KW-1185">Reference proteome</keyword>
<feature type="region of interest" description="Disordered" evidence="5">
    <location>
        <begin position="75"/>
        <end position="107"/>
    </location>
</feature>
<dbReference type="PROSITE" id="PS50016">
    <property type="entry name" value="ZF_PHD_2"/>
    <property type="match status" value="1"/>
</dbReference>
<dbReference type="PANTHER" id="PTHR13793:SF107">
    <property type="entry name" value="BROMODOMAIN-CONTAINING PROTEIN HOMOLOG"/>
    <property type="match status" value="1"/>
</dbReference>
<dbReference type="Pfam" id="PF13832">
    <property type="entry name" value="zf-HC5HC2H_2"/>
    <property type="match status" value="1"/>
</dbReference>
<dbReference type="EC" id="2.1.1.43" evidence="8"/>
<dbReference type="EMBL" id="KK105770">
    <property type="protein sequence ID" value="KIY92289.1"/>
    <property type="molecule type" value="Genomic_DNA"/>
</dbReference>
<accession>A0A0D2LJY1</accession>
<dbReference type="PROSITE" id="PS51805">
    <property type="entry name" value="EPHD"/>
    <property type="match status" value="1"/>
</dbReference>
<keyword evidence="3" id="KW-0862">Zinc</keyword>
<dbReference type="RefSeq" id="XP_013891309.1">
    <property type="nucleotide sequence ID" value="XM_014035855.1"/>
</dbReference>
<evidence type="ECO:0000313" key="8">
    <source>
        <dbReference type="EMBL" id="KIY92289.1"/>
    </source>
</evidence>
<dbReference type="PANTHER" id="PTHR13793">
    <property type="entry name" value="PHD FINGER PROTEINS"/>
    <property type="match status" value="1"/>
</dbReference>
<evidence type="ECO:0000256" key="1">
    <source>
        <dbReference type="ARBA" id="ARBA00022723"/>
    </source>
</evidence>
<feature type="domain" description="PHD-type" evidence="7">
    <location>
        <begin position="259"/>
        <end position="300"/>
    </location>
</feature>
<sequence>MVLSELKVLCGCGACARVASDEDRTFSMTQWEIHCGLPSAKKWKASVRVQAGGPGGGLAVGRWLEERGIETKFGRAPAGGAARVKSEQDPSYDPGQQQQQHQLHGAAPWVKHEADLEADLKLQLQLLMQPALWASDGGEDFELKLAAAAAAVAAANAAAAAAAAVAQASGLPVAGAVGPPFDPWYDVAKGRYKPIKVRWAGDRCAVCDSDVDYDCDRLVSCDGCGISAHQSCYGVHDLPGPDDMWLCRACELKEPTAPEPQCCLCPVAGGALKPTTIPGAWCHAACMQWIPEVTVVDPAR</sequence>
<name>A0A0D2LJY1_9CHLO</name>
<dbReference type="Pfam" id="PF13831">
    <property type="entry name" value="PHD_2"/>
    <property type="match status" value="1"/>
</dbReference>
<dbReference type="AlphaFoldDB" id="A0A0D2LJY1"/>
<gene>
    <name evidence="8" type="ORF">MNEG_15674</name>
</gene>
<dbReference type="InterPro" id="IPR011011">
    <property type="entry name" value="Znf_FYVE_PHD"/>
</dbReference>
<organism evidence="8 9">
    <name type="scientific">Monoraphidium neglectum</name>
    <dbReference type="NCBI Taxonomy" id="145388"/>
    <lineage>
        <taxon>Eukaryota</taxon>
        <taxon>Viridiplantae</taxon>
        <taxon>Chlorophyta</taxon>
        <taxon>core chlorophytes</taxon>
        <taxon>Chlorophyceae</taxon>
        <taxon>CS clade</taxon>
        <taxon>Sphaeropleales</taxon>
        <taxon>Selenastraceae</taxon>
        <taxon>Monoraphidium</taxon>
    </lineage>
</organism>
<protein>
    <submittedName>
        <fullName evidence="8">Histone-lysine N-methyltransferase ATX1</fullName>
        <ecNumber evidence="8">2.1.1.43</ecNumber>
    </submittedName>
</protein>
<dbReference type="InterPro" id="IPR050701">
    <property type="entry name" value="Histone_Mod_Regulator"/>
</dbReference>
<reference evidence="8 9" key="1">
    <citation type="journal article" date="2013" name="BMC Genomics">
        <title>Reconstruction of the lipid metabolism for the microalga Monoraphidium neglectum from its genome sequence reveals characteristics suitable for biofuel production.</title>
        <authorList>
            <person name="Bogen C."/>
            <person name="Al-Dilaimi A."/>
            <person name="Albersmeier A."/>
            <person name="Wichmann J."/>
            <person name="Grundmann M."/>
            <person name="Rupp O."/>
            <person name="Lauersen K.J."/>
            <person name="Blifernez-Klassen O."/>
            <person name="Kalinowski J."/>
            <person name="Goesmann A."/>
            <person name="Mussgnug J.H."/>
            <person name="Kruse O."/>
        </authorList>
    </citation>
    <scope>NUCLEOTIDE SEQUENCE [LARGE SCALE GENOMIC DNA]</scope>
    <source>
        <strain evidence="8 9">SAG 48.87</strain>
    </source>
</reference>
<keyword evidence="1" id="KW-0479">Metal-binding</keyword>
<evidence type="ECO:0000256" key="4">
    <source>
        <dbReference type="PROSITE-ProRule" id="PRU00146"/>
    </source>
</evidence>
<dbReference type="GO" id="GO:0032259">
    <property type="term" value="P:methylation"/>
    <property type="evidence" value="ECO:0007669"/>
    <property type="project" value="UniProtKB-KW"/>
</dbReference>
<dbReference type="GO" id="GO:0008168">
    <property type="term" value="F:methyltransferase activity"/>
    <property type="evidence" value="ECO:0007669"/>
    <property type="project" value="UniProtKB-KW"/>
</dbReference>
<dbReference type="OrthoDB" id="308383at2759"/>
<feature type="domain" description="PHD-type" evidence="6">
    <location>
        <begin position="201"/>
        <end position="253"/>
    </location>
</feature>
<keyword evidence="2 4" id="KW-0863">Zinc-finger</keyword>
<proteinExistence type="predicted"/>
<evidence type="ECO:0000259" key="6">
    <source>
        <dbReference type="PROSITE" id="PS50016"/>
    </source>
</evidence>
<dbReference type="InterPro" id="IPR001965">
    <property type="entry name" value="Znf_PHD"/>
</dbReference>
<evidence type="ECO:0000259" key="7">
    <source>
        <dbReference type="PROSITE" id="PS51805"/>
    </source>
</evidence>
<dbReference type="GO" id="GO:0006357">
    <property type="term" value="P:regulation of transcription by RNA polymerase II"/>
    <property type="evidence" value="ECO:0007669"/>
    <property type="project" value="TreeGrafter"/>
</dbReference>
<dbReference type="InterPro" id="IPR034732">
    <property type="entry name" value="EPHD"/>
</dbReference>
<evidence type="ECO:0000256" key="2">
    <source>
        <dbReference type="ARBA" id="ARBA00022771"/>
    </source>
</evidence>
<dbReference type="Gene3D" id="3.30.40.10">
    <property type="entry name" value="Zinc/RING finger domain, C3HC4 (zinc finger)"/>
    <property type="match status" value="1"/>
</dbReference>
<dbReference type="Proteomes" id="UP000054498">
    <property type="component" value="Unassembled WGS sequence"/>
</dbReference>
<dbReference type="SMART" id="SM00249">
    <property type="entry name" value="PHD"/>
    <property type="match status" value="1"/>
</dbReference>
<dbReference type="SUPFAM" id="SSF57903">
    <property type="entry name" value="FYVE/PHD zinc finger"/>
    <property type="match status" value="1"/>
</dbReference>
<dbReference type="InterPro" id="IPR013083">
    <property type="entry name" value="Znf_RING/FYVE/PHD"/>
</dbReference>
<keyword evidence="8" id="KW-0489">Methyltransferase</keyword>
<evidence type="ECO:0000256" key="3">
    <source>
        <dbReference type="ARBA" id="ARBA00022833"/>
    </source>
</evidence>
<evidence type="ECO:0000256" key="5">
    <source>
        <dbReference type="SAM" id="MobiDB-lite"/>
    </source>
</evidence>